<dbReference type="AlphaFoldDB" id="A0A392TKX8"/>
<dbReference type="Proteomes" id="UP000265520">
    <property type="component" value="Unassembled WGS sequence"/>
</dbReference>
<evidence type="ECO:0000313" key="3">
    <source>
        <dbReference type="Proteomes" id="UP000265520"/>
    </source>
</evidence>
<feature type="region of interest" description="Disordered" evidence="1">
    <location>
        <begin position="58"/>
        <end position="80"/>
    </location>
</feature>
<proteinExistence type="predicted"/>
<reference evidence="2 3" key="1">
    <citation type="journal article" date="2018" name="Front. Plant Sci.">
        <title>Red Clover (Trifolium pratense) and Zigzag Clover (T. medium) - A Picture of Genomic Similarities and Differences.</title>
        <authorList>
            <person name="Dluhosova J."/>
            <person name="Istvanek J."/>
            <person name="Nedelnik J."/>
            <person name="Repkova J."/>
        </authorList>
    </citation>
    <scope>NUCLEOTIDE SEQUENCE [LARGE SCALE GENOMIC DNA]</scope>
    <source>
        <strain evidence="3">cv. 10/8</strain>
        <tissue evidence="2">Leaf</tissue>
    </source>
</reference>
<dbReference type="EMBL" id="LXQA010596477">
    <property type="protein sequence ID" value="MCI61264.1"/>
    <property type="molecule type" value="Genomic_DNA"/>
</dbReference>
<keyword evidence="3" id="KW-1185">Reference proteome</keyword>
<organism evidence="2 3">
    <name type="scientific">Trifolium medium</name>
    <dbReference type="NCBI Taxonomy" id="97028"/>
    <lineage>
        <taxon>Eukaryota</taxon>
        <taxon>Viridiplantae</taxon>
        <taxon>Streptophyta</taxon>
        <taxon>Embryophyta</taxon>
        <taxon>Tracheophyta</taxon>
        <taxon>Spermatophyta</taxon>
        <taxon>Magnoliopsida</taxon>
        <taxon>eudicotyledons</taxon>
        <taxon>Gunneridae</taxon>
        <taxon>Pentapetalae</taxon>
        <taxon>rosids</taxon>
        <taxon>fabids</taxon>
        <taxon>Fabales</taxon>
        <taxon>Fabaceae</taxon>
        <taxon>Papilionoideae</taxon>
        <taxon>50 kb inversion clade</taxon>
        <taxon>NPAAA clade</taxon>
        <taxon>Hologalegina</taxon>
        <taxon>IRL clade</taxon>
        <taxon>Trifolieae</taxon>
        <taxon>Trifolium</taxon>
    </lineage>
</organism>
<feature type="non-terminal residue" evidence="2">
    <location>
        <position position="1"/>
    </location>
</feature>
<name>A0A392TKX8_9FABA</name>
<evidence type="ECO:0000256" key="1">
    <source>
        <dbReference type="SAM" id="MobiDB-lite"/>
    </source>
</evidence>
<accession>A0A392TKX8</accession>
<protein>
    <submittedName>
        <fullName evidence="2">Uncharacterized protein</fullName>
    </submittedName>
</protein>
<comment type="caution">
    <text evidence="2">The sequence shown here is derived from an EMBL/GenBank/DDBJ whole genome shotgun (WGS) entry which is preliminary data.</text>
</comment>
<sequence length="80" mass="8447">LSIVGIFCGCPLGMGQIAIPTPVHHHHHQLGLFIFTETSDAAAGHMVAGNTAAMVGNTEKTRRAGGRRTATAKNEAIDRR</sequence>
<evidence type="ECO:0000313" key="2">
    <source>
        <dbReference type="EMBL" id="MCI61264.1"/>
    </source>
</evidence>